<evidence type="ECO:0000256" key="3">
    <source>
        <dbReference type="ARBA" id="ARBA00022737"/>
    </source>
</evidence>
<feature type="domain" description="C2H2-type" evidence="11">
    <location>
        <begin position="27"/>
        <end position="55"/>
    </location>
</feature>
<evidence type="ECO:0000256" key="4">
    <source>
        <dbReference type="ARBA" id="ARBA00022771"/>
    </source>
</evidence>
<keyword evidence="3" id="KW-0677">Repeat</keyword>
<feature type="domain" description="C2H2-type" evidence="11">
    <location>
        <begin position="181"/>
        <end position="208"/>
    </location>
</feature>
<dbReference type="InterPro" id="IPR013087">
    <property type="entry name" value="Znf_C2H2_type"/>
</dbReference>
<dbReference type="GO" id="GO:0008270">
    <property type="term" value="F:zinc ion binding"/>
    <property type="evidence" value="ECO:0007669"/>
    <property type="project" value="UniProtKB-KW"/>
</dbReference>
<dbReference type="PANTHER" id="PTHR23234:SF10">
    <property type="entry name" value="RIKEN CDNA 6720489N17 GENE-RELATED"/>
    <property type="match status" value="1"/>
</dbReference>
<evidence type="ECO:0000256" key="5">
    <source>
        <dbReference type="ARBA" id="ARBA00022833"/>
    </source>
</evidence>
<feature type="domain" description="C2H2-type" evidence="11">
    <location>
        <begin position="87"/>
        <end position="114"/>
    </location>
</feature>
<reference evidence="12" key="1">
    <citation type="submission" date="2021-06" db="EMBL/GenBank/DDBJ databases">
        <title>Parelaphostrongylus tenuis whole genome reference sequence.</title>
        <authorList>
            <person name="Garwood T.J."/>
            <person name="Larsen P.A."/>
            <person name="Fountain-Jones N.M."/>
            <person name="Garbe J.R."/>
            <person name="Macchietto M.G."/>
            <person name="Kania S.A."/>
            <person name="Gerhold R.W."/>
            <person name="Richards J.E."/>
            <person name="Wolf T.M."/>
        </authorList>
    </citation>
    <scope>NUCLEOTIDE SEQUENCE</scope>
    <source>
        <strain evidence="12">MNPRO001-30</strain>
        <tissue evidence="12">Meninges</tissue>
    </source>
</reference>
<feature type="domain" description="C2H2-type" evidence="11">
    <location>
        <begin position="284"/>
        <end position="312"/>
    </location>
</feature>
<accession>A0AAD5MYG4</accession>
<dbReference type="GO" id="GO:0005634">
    <property type="term" value="C:nucleus"/>
    <property type="evidence" value="ECO:0007669"/>
    <property type="project" value="UniProtKB-SubCell"/>
</dbReference>
<keyword evidence="9" id="KW-0539">Nucleus</keyword>
<evidence type="ECO:0000256" key="6">
    <source>
        <dbReference type="ARBA" id="ARBA00023015"/>
    </source>
</evidence>
<feature type="domain" description="C2H2-type" evidence="11">
    <location>
        <begin position="1"/>
        <end position="26"/>
    </location>
</feature>
<evidence type="ECO:0000313" key="12">
    <source>
        <dbReference type="EMBL" id="KAJ1365213.1"/>
    </source>
</evidence>
<dbReference type="Pfam" id="PF00096">
    <property type="entry name" value="zf-C2H2"/>
    <property type="match status" value="4"/>
</dbReference>
<keyword evidence="5" id="KW-0862">Zinc</keyword>
<dbReference type="PANTHER" id="PTHR23234">
    <property type="entry name" value="ZNF44 PROTEIN"/>
    <property type="match status" value="1"/>
</dbReference>
<proteinExistence type="predicted"/>
<name>A0AAD5MYG4_PARTN</name>
<gene>
    <name evidence="12" type="ORF">KIN20_025452</name>
</gene>
<evidence type="ECO:0000256" key="10">
    <source>
        <dbReference type="PROSITE-ProRule" id="PRU00042"/>
    </source>
</evidence>
<dbReference type="PROSITE" id="PS50157">
    <property type="entry name" value="ZINC_FINGER_C2H2_2"/>
    <property type="match status" value="7"/>
</dbReference>
<dbReference type="GO" id="GO:0003677">
    <property type="term" value="F:DNA binding"/>
    <property type="evidence" value="ECO:0007669"/>
    <property type="project" value="UniProtKB-KW"/>
</dbReference>
<keyword evidence="8" id="KW-0804">Transcription</keyword>
<comment type="subcellular location">
    <subcellularLocation>
        <location evidence="1">Nucleus</location>
    </subcellularLocation>
</comment>
<dbReference type="InterPro" id="IPR050758">
    <property type="entry name" value="Znf_C2H2-type"/>
</dbReference>
<sequence>MQCDKQFTLESSLRRHICDVHRDERDLTCEECGRKFTRLSVLQRHKQAIHGSHRFMCPYEGCEHPGYKYSQSLNEHIRSVHTHVRPYVCETCGKAFVSRKSLRQHSLTHLSENAFQERRYIICEECGGKFGNRCGLRRHKQAVHENHRFMCPYEGCNHPGYKRSQSITEHIRSVHTHDRPYVCEACGKAFVAGNRLRAHSCKHASENAFNPATNLLDASSSADVFGNDVSPHDRLLSEEERVLKILQAADVIIRKEDEKTSVETPKRHVKCDKQSASELEKHHFTCDECGGKFYSQSGLRRHNQATQENQLFMCPYEGCGHSGFKYNQALTKHIRSVHANVRSHVCKTCGEAFSTSCHLRSHYARHFFERKFQCKCGFWFRNEETLTRHERLCLLS</sequence>
<keyword evidence="2" id="KW-0479">Metal-binding</keyword>
<protein>
    <recommendedName>
        <fullName evidence="11">C2H2-type domain-containing protein</fullName>
    </recommendedName>
</protein>
<evidence type="ECO:0000256" key="9">
    <source>
        <dbReference type="ARBA" id="ARBA00023242"/>
    </source>
</evidence>
<dbReference type="Proteomes" id="UP001196413">
    <property type="component" value="Unassembled WGS sequence"/>
</dbReference>
<keyword evidence="6" id="KW-0805">Transcription regulation</keyword>
<dbReference type="SMART" id="SM00355">
    <property type="entry name" value="ZnF_C2H2"/>
    <property type="match status" value="10"/>
</dbReference>
<keyword evidence="7" id="KW-0238">DNA-binding</keyword>
<evidence type="ECO:0000313" key="13">
    <source>
        <dbReference type="Proteomes" id="UP001196413"/>
    </source>
</evidence>
<organism evidence="12 13">
    <name type="scientific">Parelaphostrongylus tenuis</name>
    <name type="common">Meningeal worm</name>
    <dbReference type="NCBI Taxonomy" id="148309"/>
    <lineage>
        <taxon>Eukaryota</taxon>
        <taxon>Metazoa</taxon>
        <taxon>Ecdysozoa</taxon>
        <taxon>Nematoda</taxon>
        <taxon>Chromadorea</taxon>
        <taxon>Rhabditida</taxon>
        <taxon>Rhabditina</taxon>
        <taxon>Rhabditomorpha</taxon>
        <taxon>Strongyloidea</taxon>
        <taxon>Metastrongylidae</taxon>
        <taxon>Parelaphostrongylus</taxon>
    </lineage>
</organism>
<dbReference type="FunFam" id="3.30.160.60:FF:000325">
    <property type="entry name" value="ZFP90 zinc finger protein"/>
    <property type="match status" value="1"/>
</dbReference>
<feature type="domain" description="C2H2-type" evidence="11">
    <location>
        <begin position="121"/>
        <end position="149"/>
    </location>
</feature>
<dbReference type="EMBL" id="JAHQIW010005195">
    <property type="protein sequence ID" value="KAJ1365213.1"/>
    <property type="molecule type" value="Genomic_DNA"/>
</dbReference>
<dbReference type="PROSITE" id="PS00028">
    <property type="entry name" value="ZINC_FINGER_C2H2_1"/>
    <property type="match status" value="5"/>
</dbReference>
<evidence type="ECO:0000256" key="8">
    <source>
        <dbReference type="ARBA" id="ARBA00023163"/>
    </source>
</evidence>
<feature type="domain" description="C2H2-type" evidence="11">
    <location>
        <begin position="344"/>
        <end position="371"/>
    </location>
</feature>
<evidence type="ECO:0000259" key="11">
    <source>
        <dbReference type="PROSITE" id="PS50157"/>
    </source>
</evidence>
<dbReference type="Gene3D" id="3.30.160.60">
    <property type="entry name" value="Classic Zinc Finger"/>
    <property type="match status" value="6"/>
</dbReference>
<evidence type="ECO:0000256" key="1">
    <source>
        <dbReference type="ARBA" id="ARBA00004123"/>
    </source>
</evidence>
<evidence type="ECO:0000256" key="7">
    <source>
        <dbReference type="ARBA" id="ARBA00023125"/>
    </source>
</evidence>
<keyword evidence="4 10" id="KW-0863">Zinc-finger</keyword>
<dbReference type="InterPro" id="IPR036236">
    <property type="entry name" value="Znf_C2H2_sf"/>
</dbReference>
<dbReference type="AlphaFoldDB" id="A0AAD5MYG4"/>
<dbReference type="SUPFAM" id="SSF57667">
    <property type="entry name" value="beta-beta-alpha zinc fingers"/>
    <property type="match status" value="5"/>
</dbReference>
<keyword evidence="13" id="KW-1185">Reference proteome</keyword>
<comment type="caution">
    <text evidence="12">The sequence shown here is derived from an EMBL/GenBank/DDBJ whole genome shotgun (WGS) entry which is preliminary data.</text>
</comment>
<evidence type="ECO:0000256" key="2">
    <source>
        <dbReference type="ARBA" id="ARBA00022723"/>
    </source>
</evidence>